<dbReference type="Pfam" id="PF12570">
    <property type="entry name" value="DUF3750"/>
    <property type="match status" value="1"/>
</dbReference>
<evidence type="ECO:0000313" key="1">
    <source>
        <dbReference type="EMBL" id="MFB9135297.1"/>
    </source>
</evidence>
<accession>A0ABV5HNI6</accession>
<proteinExistence type="predicted"/>
<keyword evidence="2" id="KW-1185">Reference proteome</keyword>
<dbReference type="EMBL" id="JBHMEP010000002">
    <property type="protein sequence ID" value="MFB9135297.1"/>
    <property type="molecule type" value="Genomic_DNA"/>
</dbReference>
<gene>
    <name evidence="1" type="ORF">ACFFUV_10020</name>
</gene>
<protein>
    <submittedName>
        <fullName evidence="1">DUF3750 domain-containing protein</fullName>
    </submittedName>
</protein>
<evidence type="ECO:0000313" key="2">
    <source>
        <dbReference type="Proteomes" id="UP001589645"/>
    </source>
</evidence>
<name>A0ABV5HNI6_9VIBR</name>
<organism evidence="1 2">
    <name type="scientific">Vibrio olivae</name>
    <dbReference type="NCBI Taxonomy" id="1243002"/>
    <lineage>
        <taxon>Bacteria</taxon>
        <taxon>Pseudomonadati</taxon>
        <taxon>Pseudomonadota</taxon>
        <taxon>Gammaproteobacteria</taxon>
        <taxon>Vibrionales</taxon>
        <taxon>Vibrionaceae</taxon>
        <taxon>Vibrio</taxon>
    </lineage>
</organism>
<comment type="caution">
    <text evidence="1">The sequence shown here is derived from an EMBL/GenBank/DDBJ whole genome shotgun (WGS) entry which is preliminary data.</text>
</comment>
<sequence length="185" mass="20642">MTKKLASTRRLLRGLVIGLGVLLSGCTQSDWRSASREPAGIAPDPSVDKQAVIEFYAADAFSWRGWFAVHTWLAIKPENADEYTVYEVVGWRVDRGQPALHHYTTPTPDRYWYGAKPEKVLSIQGDKAANLIPKVQSVIEEYPWANEYTLFPGPNSNTFPAWVGQQVPELGLDMPFRAIGSGYAD</sequence>
<dbReference type="Proteomes" id="UP001589645">
    <property type="component" value="Unassembled WGS sequence"/>
</dbReference>
<dbReference type="PROSITE" id="PS51257">
    <property type="entry name" value="PROKAR_LIPOPROTEIN"/>
    <property type="match status" value="1"/>
</dbReference>
<dbReference type="RefSeq" id="WP_390192010.1">
    <property type="nucleotide sequence ID" value="NZ_JBHMEP010000002.1"/>
</dbReference>
<dbReference type="InterPro" id="IPR022224">
    <property type="entry name" value="DUF3750"/>
</dbReference>
<reference evidence="1 2" key="1">
    <citation type="submission" date="2024-09" db="EMBL/GenBank/DDBJ databases">
        <authorList>
            <person name="Sun Q."/>
            <person name="Mori K."/>
        </authorList>
    </citation>
    <scope>NUCLEOTIDE SEQUENCE [LARGE SCALE GENOMIC DNA]</scope>
    <source>
        <strain evidence="1 2">CECT 8064</strain>
    </source>
</reference>